<dbReference type="SUPFAM" id="SSF102405">
    <property type="entry name" value="MCP/YpsA-like"/>
    <property type="match status" value="1"/>
</dbReference>
<reference evidence="3 5" key="1">
    <citation type="submission" date="2014-12" db="EMBL/GenBank/DDBJ databases">
        <title>Draft genome sequences of 29 type strains of Enterococci.</title>
        <authorList>
            <person name="Zhong Z."/>
            <person name="Sun Z."/>
            <person name="Liu W."/>
            <person name="Zhang W."/>
            <person name="Zhang H."/>
        </authorList>
    </citation>
    <scope>NUCLEOTIDE SEQUENCE [LARGE SCALE GENOMIC DNA]</scope>
    <source>
        <strain evidence="3 5">DSM 22801</strain>
    </source>
</reference>
<evidence type="ECO:0000256" key="1">
    <source>
        <dbReference type="HAMAP-Rule" id="MF_01575"/>
    </source>
</evidence>
<dbReference type="NCBIfam" id="NF010181">
    <property type="entry name" value="PRK13660.1"/>
    <property type="match status" value="1"/>
</dbReference>
<dbReference type="EMBL" id="CP013614">
    <property type="protein sequence ID" value="ALS00460.1"/>
    <property type="molecule type" value="Genomic_DNA"/>
</dbReference>
<evidence type="ECO:0000313" key="3">
    <source>
        <dbReference type="EMBL" id="OJG90167.1"/>
    </source>
</evidence>
<reference evidence="2 4" key="2">
    <citation type="submission" date="2015-12" db="EMBL/GenBank/DDBJ databases">
        <authorList>
            <person name="Lauer A."/>
            <person name="Humrighouse B."/>
            <person name="Loparev V."/>
            <person name="Shewmaker P.L."/>
            <person name="Whitney A.M."/>
            <person name="McLaughlin R.W."/>
        </authorList>
    </citation>
    <scope>NUCLEOTIDE SEQUENCE [LARGE SCALE GENOMIC DNA]</scope>
    <source>
        <strain evidence="2 4">LMG 23085</strain>
    </source>
</reference>
<dbReference type="KEGG" id="ess:ATZ33_03455"/>
<dbReference type="RefSeq" id="WP_071878458.1">
    <property type="nucleotide sequence ID" value="NZ_JXLC01000020.1"/>
</dbReference>
<dbReference type="Pfam" id="PF06908">
    <property type="entry name" value="YpsA"/>
    <property type="match status" value="1"/>
</dbReference>
<protein>
    <recommendedName>
        <fullName evidence="1">UPF0398 protein ATZ33_03455</fullName>
    </recommendedName>
</protein>
<dbReference type="AlphaFoldDB" id="A0A0S3K841"/>
<dbReference type="Proteomes" id="UP000065511">
    <property type="component" value="Chromosome"/>
</dbReference>
<dbReference type="PANTHER" id="PTHR38440">
    <property type="entry name" value="UPF0398 PROTEIN YPSA"/>
    <property type="match status" value="1"/>
</dbReference>
<dbReference type="Gene3D" id="3.40.50.450">
    <property type="match status" value="1"/>
</dbReference>
<dbReference type="InterPro" id="IPR010697">
    <property type="entry name" value="YspA"/>
</dbReference>
<dbReference type="PANTHER" id="PTHR38440:SF1">
    <property type="entry name" value="UPF0398 PROTEIN SPR0331"/>
    <property type="match status" value="1"/>
</dbReference>
<evidence type="ECO:0000313" key="4">
    <source>
        <dbReference type="Proteomes" id="UP000065511"/>
    </source>
</evidence>
<dbReference type="Proteomes" id="UP000183039">
    <property type="component" value="Unassembled WGS sequence"/>
</dbReference>
<evidence type="ECO:0000313" key="2">
    <source>
        <dbReference type="EMBL" id="ALS00460.1"/>
    </source>
</evidence>
<accession>A0A0S3K841</accession>
<organism evidence="3 5">
    <name type="scientific">Enterococcus silesiacus</name>
    <dbReference type="NCBI Taxonomy" id="332949"/>
    <lineage>
        <taxon>Bacteria</taxon>
        <taxon>Bacillati</taxon>
        <taxon>Bacillota</taxon>
        <taxon>Bacilli</taxon>
        <taxon>Lactobacillales</taxon>
        <taxon>Enterococcaceae</taxon>
        <taxon>Enterococcus</taxon>
    </lineage>
</organism>
<sequence length="180" mass="20729">MENVKTLYVTGYKSFEIGAFQDNDPKITVIKNVLKKEIMGYLDTGLEWVLVSGNLGTEIWAAEVVAELKNDYPELKLGIIYPFKDFGNNWNEKNRGNLEKIEVLADFVDAVSHQPYKSPAQLKMHTRFLLEHSGASLLVYDKEYPGKTQYFLKEAELFSEKFPYEIRLITMDDLQNSMDS</sequence>
<dbReference type="HAMAP" id="MF_01575">
    <property type="entry name" value="UPF0398"/>
    <property type="match status" value="1"/>
</dbReference>
<keyword evidence="4" id="KW-1185">Reference proteome</keyword>
<gene>
    <name evidence="2" type="ORF">ATZ33_03455</name>
    <name evidence="3" type="ORF">RV15_GL001431</name>
</gene>
<comment type="similarity">
    <text evidence="1">Belongs to the UPF0398 family.</text>
</comment>
<name>A0A0S3K841_9ENTE</name>
<evidence type="ECO:0000313" key="5">
    <source>
        <dbReference type="Proteomes" id="UP000183039"/>
    </source>
</evidence>
<proteinExistence type="inferred from homology"/>
<dbReference type="EMBL" id="JXLC01000020">
    <property type="protein sequence ID" value="OJG90167.1"/>
    <property type="molecule type" value="Genomic_DNA"/>
</dbReference>
<dbReference type="OrthoDB" id="2301957at2"/>
<dbReference type="PIRSF" id="PIRSF021290">
    <property type="entry name" value="DUF1273"/>
    <property type="match status" value="1"/>
</dbReference>